<dbReference type="AlphaFoldDB" id="A0A2T7B4T0"/>
<dbReference type="OrthoDB" id="6605428at2"/>
<sequence>MSTISTEQAKDLRMAFAVWQQDYDPVEDKAQYEMFGLGIVAMDELLALRKERERAEPVYQFIYNNPYEEGYAEWLDCNKDYFNGVPEDCRRILYTAPPAPVVPGDWLPYDPQIAEYEQMMEAEQSQADTTSQQFESLAGKAVVPDGWKLVPIVLTKEMRGKIHPFAEATCLNCGRQVVADCEDNVTASWNDMLAVAPEPCK</sequence>
<dbReference type="RefSeq" id="WP_075198469.1">
    <property type="nucleotide sequence ID" value="NZ_CP187984.1"/>
</dbReference>
<dbReference type="EMBL" id="MSAG01000017">
    <property type="protein sequence ID" value="PUX22027.1"/>
    <property type="molecule type" value="Genomic_DNA"/>
</dbReference>
<comment type="caution">
    <text evidence="1">The sequence shown here is derived from an EMBL/GenBank/DDBJ whole genome shotgun (WGS) entry which is preliminary data.</text>
</comment>
<evidence type="ECO:0008006" key="2">
    <source>
        <dbReference type="Google" id="ProtNLM"/>
    </source>
</evidence>
<protein>
    <recommendedName>
        <fullName evidence="2">DUF551 domain-containing protein</fullName>
    </recommendedName>
</protein>
<evidence type="ECO:0000313" key="1">
    <source>
        <dbReference type="EMBL" id="PUX22027.1"/>
    </source>
</evidence>
<gene>
    <name evidence="1" type="ORF">BS411_10885</name>
</gene>
<proteinExistence type="predicted"/>
<reference evidence="1" key="1">
    <citation type="submission" date="2016-12" db="EMBL/GenBank/DDBJ databases">
        <title>Analysis of the Molecular Diversity Among Cronobacter Species Isolated from Filth Flies Using a Pan Genomic DNA Microarray.</title>
        <authorList>
            <person name="Pava-Ripoll M."/>
            <person name="Tall B."/>
            <person name="Farber J."/>
            <person name="Fanning S."/>
            <person name="Lehner A."/>
            <person name="Stephan R."/>
            <person name="Pagotto F."/>
            <person name="Iverson C."/>
            <person name="Ziobro G."/>
            <person name="Miller A."/>
            <person name="Pearson R."/>
            <person name="Yan Q."/>
            <person name="Kim M."/>
            <person name="Jeong S."/>
            <person name="Park J."/>
            <person name="Jun S."/>
            <person name="Choi H."/>
            <person name="Chung T."/>
            <person name="Yoo Y."/>
            <person name="Park E."/>
            <person name="Hwang S."/>
            <person name="Lee B."/>
            <person name="Sathyamoorthy V."/>
            <person name="Carter L."/>
            <person name="Mammel M."/>
            <person name="Jackson S."/>
            <person name="Kothary M."/>
            <person name="Patel I."/>
            <person name="Grim C."/>
            <person name="Gopinath G."/>
            <person name="Gangiredla J."/>
            <person name="Chase H."/>
        </authorList>
    </citation>
    <scope>NUCLEOTIDE SEQUENCE [LARGE SCALE GENOMIC DNA]</scope>
    <source>
        <strain evidence="1">MOD1-Sh41s</strain>
    </source>
</reference>
<name>A0A2T7B4T0_9ENTR</name>
<organism evidence="1">
    <name type="scientific">Cronobacter turicensis</name>
    <dbReference type="NCBI Taxonomy" id="413502"/>
    <lineage>
        <taxon>Bacteria</taxon>
        <taxon>Pseudomonadati</taxon>
        <taxon>Pseudomonadota</taxon>
        <taxon>Gammaproteobacteria</taxon>
        <taxon>Enterobacterales</taxon>
        <taxon>Enterobacteriaceae</taxon>
        <taxon>Cronobacter</taxon>
    </lineage>
</organism>
<accession>A0A2T7B4T0</accession>